<organism evidence="1 2">
    <name type="scientific">Hepatospora eriocheir</name>
    <dbReference type="NCBI Taxonomy" id="1081669"/>
    <lineage>
        <taxon>Eukaryota</taxon>
        <taxon>Fungi</taxon>
        <taxon>Fungi incertae sedis</taxon>
        <taxon>Microsporidia</taxon>
        <taxon>Hepatosporidae</taxon>
        <taxon>Hepatospora</taxon>
    </lineage>
</organism>
<sequence length="279" mass="32430">MQGGNNRHRINLSFVVQKEKEQLREAFVEPSSEQGYTLEITIADTGIKLKKTISYLTNPYADNLIQWCDSFKFACKQASWSDHAAVQVLKNIVSTDIYEDIRILKSLKSCLTKILHKKYPSEAKPVYLSRVKKINQSQYYLLESYFRYQEKALRKYFICSNECLTIQNAKCEEMFFENPCPSTKIYFLENGIKTRTQAFEKTRSIENLLIQLAEEDRLKEPTVQKSSTFNTIVTKVTKPESKQGVWCTRHRNSTHNTADCYGLKKEIADKELKKKSKSN</sequence>
<dbReference type="OrthoDB" id="2187652at2759"/>
<dbReference type="VEuPathDB" id="MicrosporidiaDB:A0H76_1395"/>
<evidence type="ECO:0000313" key="1">
    <source>
        <dbReference type="EMBL" id="ORD96113.1"/>
    </source>
</evidence>
<protein>
    <submittedName>
        <fullName evidence="1">Uncharacterized protein</fullName>
    </submittedName>
</protein>
<gene>
    <name evidence="1" type="ORF">HERIO_1926</name>
</gene>
<dbReference type="EMBL" id="LVKB01000126">
    <property type="protein sequence ID" value="ORD96113.1"/>
    <property type="molecule type" value="Genomic_DNA"/>
</dbReference>
<evidence type="ECO:0000313" key="2">
    <source>
        <dbReference type="Proteomes" id="UP000192356"/>
    </source>
</evidence>
<comment type="caution">
    <text evidence="1">The sequence shown here is derived from an EMBL/GenBank/DDBJ whole genome shotgun (WGS) entry which is preliminary data.</text>
</comment>
<dbReference type="AlphaFoldDB" id="A0A1X0Q8U8"/>
<name>A0A1X0Q8U8_9MICR</name>
<accession>A0A1X0Q8U8</accession>
<dbReference type="VEuPathDB" id="MicrosporidiaDB:HERIO_1926"/>
<reference evidence="1 2" key="1">
    <citation type="journal article" date="2017" name="Environ. Microbiol.">
        <title>Decay of the glycolytic pathway and adaptation to intranuclear parasitism within Enterocytozoonidae microsporidia.</title>
        <authorList>
            <person name="Wiredu Boakye D."/>
            <person name="Jaroenlak P."/>
            <person name="Prachumwat A."/>
            <person name="Williams T.A."/>
            <person name="Bateman K.S."/>
            <person name="Itsathitphaisarn O."/>
            <person name="Sritunyalucksana K."/>
            <person name="Paszkiewicz K.H."/>
            <person name="Moore K.A."/>
            <person name="Stentiford G.D."/>
            <person name="Williams B.A."/>
        </authorList>
    </citation>
    <scope>NUCLEOTIDE SEQUENCE [LARGE SCALE GENOMIC DNA]</scope>
    <source>
        <strain evidence="1 2">GB1</strain>
    </source>
</reference>
<dbReference type="Proteomes" id="UP000192356">
    <property type="component" value="Unassembled WGS sequence"/>
</dbReference>
<proteinExistence type="predicted"/>
<keyword evidence="2" id="KW-1185">Reference proteome</keyword>